<dbReference type="InterPro" id="IPR036388">
    <property type="entry name" value="WH-like_DNA-bd_sf"/>
</dbReference>
<keyword evidence="2" id="KW-0805">Transcription regulation</keyword>
<feature type="domain" description="RNA polymerase sigma-70 region 2" evidence="5">
    <location>
        <begin position="22"/>
        <end position="89"/>
    </location>
</feature>
<dbReference type="Pfam" id="PF08281">
    <property type="entry name" value="Sigma70_r4_2"/>
    <property type="match status" value="1"/>
</dbReference>
<comment type="similarity">
    <text evidence="1">Belongs to the sigma-70 factor family. ECF subfamily.</text>
</comment>
<dbReference type="GO" id="GO:0016987">
    <property type="term" value="F:sigma factor activity"/>
    <property type="evidence" value="ECO:0007669"/>
    <property type="project" value="UniProtKB-KW"/>
</dbReference>
<accession>A0A917ELG0</accession>
<sequence length="182" mass="21335">MDSDVQLIQQIIGGDTSVFRQLIKKYETRVYSVAFKVTNNQKDAEDVTQEVFLQLYRSLHSFRQDANLSTWIYRITMNKALDFKRKKDRQTINETNTLHDIKPISPVLTPEQELVKKTEQELLYEALNKLPPPYQEVLNLYYFENKSYQEIATTLNIAVKTVESRLYRAKNILKANELGGRK</sequence>
<proteinExistence type="inferred from homology"/>
<dbReference type="Proteomes" id="UP000605259">
    <property type="component" value="Unassembled WGS sequence"/>
</dbReference>
<dbReference type="AlphaFoldDB" id="A0A917ELG0"/>
<evidence type="ECO:0000313" key="7">
    <source>
        <dbReference type="EMBL" id="GGE57460.1"/>
    </source>
</evidence>
<dbReference type="PANTHER" id="PTHR43133:SF51">
    <property type="entry name" value="RNA POLYMERASE SIGMA FACTOR"/>
    <property type="match status" value="1"/>
</dbReference>
<evidence type="ECO:0000259" key="5">
    <source>
        <dbReference type="Pfam" id="PF04542"/>
    </source>
</evidence>
<dbReference type="PANTHER" id="PTHR43133">
    <property type="entry name" value="RNA POLYMERASE ECF-TYPE SIGMA FACTO"/>
    <property type="match status" value="1"/>
</dbReference>
<dbReference type="InterPro" id="IPR013324">
    <property type="entry name" value="RNA_pol_sigma_r3/r4-like"/>
</dbReference>
<reference evidence="7" key="2">
    <citation type="submission" date="2020-09" db="EMBL/GenBank/DDBJ databases">
        <authorList>
            <person name="Sun Q."/>
            <person name="Zhou Y."/>
        </authorList>
    </citation>
    <scope>NUCLEOTIDE SEQUENCE</scope>
    <source>
        <strain evidence="7">CGMCC 1.12698</strain>
    </source>
</reference>
<comment type="caution">
    <text evidence="7">The sequence shown here is derived from an EMBL/GenBank/DDBJ whole genome shotgun (WGS) entry which is preliminary data.</text>
</comment>
<dbReference type="CDD" id="cd06171">
    <property type="entry name" value="Sigma70_r4"/>
    <property type="match status" value="1"/>
</dbReference>
<dbReference type="Gene3D" id="1.10.10.10">
    <property type="entry name" value="Winged helix-like DNA-binding domain superfamily/Winged helix DNA-binding domain"/>
    <property type="match status" value="1"/>
</dbReference>
<protein>
    <submittedName>
        <fullName evidence="7">RNA polymerase sigma factor</fullName>
    </submittedName>
</protein>
<evidence type="ECO:0000256" key="1">
    <source>
        <dbReference type="ARBA" id="ARBA00010641"/>
    </source>
</evidence>
<dbReference type="InterPro" id="IPR013249">
    <property type="entry name" value="RNA_pol_sigma70_r4_t2"/>
</dbReference>
<evidence type="ECO:0000256" key="3">
    <source>
        <dbReference type="ARBA" id="ARBA00023082"/>
    </source>
</evidence>
<keyword evidence="8" id="KW-1185">Reference proteome</keyword>
<organism evidence="7 8">
    <name type="scientific">Priestia taiwanensis</name>
    <dbReference type="NCBI Taxonomy" id="1347902"/>
    <lineage>
        <taxon>Bacteria</taxon>
        <taxon>Bacillati</taxon>
        <taxon>Bacillota</taxon>
        <taxon>Bacilli</taxon>
        <taxon>Bacillales</taxon>
        <taxon>Bacillaceae</taxon>
        <taxon>Priestia</taxon>
    </lineage>
</organism>
<dbReference type="Pfam" id="PF04542">
    <property type="entry name" value="Sigma70_r2"/>
    <property type="match status" value="1"/>
</dbReference>
<gene>
    <name evidence="7" type="ORF">GCM10007140_04820</name>
</gene>
<dbReference type="SUPFAM" id="SSF88659">
    <property type="entry name" value="Sigma3 and sigma4 domains of RNA polymerase sigma factors"/>
    <property type="match status" value="1"/>
</dbReference>
<evidence type="ECO:0000313" key="8">
    <source>
        <dbReference type="Proteomes" id="UP000605259"/>
    </source>
</evidence>
<dbReference type="Gene3D" id="1.10.1740.10">
    <property type="match status" value="1"/>
</dbReference>
<reference evidence="7" key="1">
    <citation type="journal article" date="2014" name="Int. J. Syst. Evol. Microbiol.">
        <title>Complete genome sequence of Corynebacterium casei LMG S-19264T (=DSM 44701T), isolated from a smear-ripened cheese.</title>
        <authorList>
            <consortium name="US DOE Joint Genome Institute (JGI-PGF)"/>
            <person name="Walter F."/>
            <person name="Albersmeier A."/>
            <person name="Kalinowski J."/>
            <person name="Ruckert C."/>
        </authorList>
    </citation>
    <scope>NUCLEOTIDE SEQUENCE</scope>
    <source>
        <strain evidence="7">CGMCC 1.12698</strain>
    </source>
</reference>
<dbReference type="RefSeq" id="WP_188386852.1">
    <property type="nucleotide sequence ID" value="NZ_BMFK01000001.1"/>
</dbReference>
<dbReference type="InterPro" id="IPR039425">
    <property type="entry name" value="RNA_pol_sigma-70-like"/>
</dbReference>
<dbReference type="NCBIfam" id="TIGR02937">
    <property type="entry name" value="sigma70-ECF"/>
    <property type="match status" value="1"/>
</dbReference>
<dbReference type="InterPro" id="IPR013325">
    <property type="entry name" value="RNA_pol_sigma_r2"/>
</dbReference>
<evidence type="ECO:0000256" key="2">
    <source>
        <dbReference type="ARBA" id="ARBA00023015"/>
    </source>
</evidence>
<dbReference type="EMBL" id="BMFK01000001">
    <property type="protein sequence ID" value="GGE57460.1"/>
    <property type="molecule type" value="Genomic_DNA"/>
</dbReference>
<dbReference type="SUPFAM" id="SSF88946">
    <property type="entry name" value="Sigma2 domain of RNA polymerase sigma factors"/>
    <property type="match status" value="1"/>
</dbReference>
<feature type="domain" description="RNA polymerase sigma factor 70 region 4 type 2" evidence="6">
    <location>
        <begin position="121"/>
        <end position="170"/>
    </location>
</feature>
<keyword evidence="4" id="KW-0804">Transcription</keyword>
<evidence type="ECO:0000259" key="6">
    <source>
        <dbReference type="Pfam" id="PF08281"/>
    </source>
</evidence>
<name>A0A917ELG0_9BACI</name>
<evidence type="ECO:0000256" key="4">
    <source>
        <dbReference type="ARBA" id="ARBA00023163"/>
    </source>
</evidence>
<dbReference type="InterPro" id="IPR014284">
    <property type="entry name" value="RNA_pol_sigma-70_dom"/>
</dbReference>
<dbReference type="GO" id="GO:0003677">
    <property type="term" value="F:DNA binding"/>
    <property type="evidence" value="ECO:0007669"/>
    <property type="project" value="InterPro"/>
</dbReference>
<keyword evidence="3" id="KW-0731">Sigma factor</keyword>
<dbReference type="GO" id="GO:0006352">
    <property type="term" value="P:DNA-templated transcription initiation"/>
    <property type="evidence" value="ECO:0007669"/>
    <property type="project" value="InterPro"/>
</dbReference>
<dbReference type="InterPro" id="IPR007627">
    <property type="entry name" value="RNA_pol_sigma70_r2"/>
</dbReference>